<proteinExistence type="inferred from homology"/>
<dbReference type="AlphaFoldDB" id="H6N5M8"/>
<evidence type="ECO:0000256" key="6">
    <source>
        <dbReference type="ARBA" id="ARBA00022781"/>
    </source>
</evidence>
<dbReference type="PANTHER" id="PTHR42823:SF3">
    <property type="entry name" value="ATP SYNTHASE SUBUNIT A, CHLOROPLASTIC"/>
    <property type="match status" value="1"/>
</dbReference>
<keyword evidence="13" id="KW-1185">Reference proteome</keyword>
<dbReference type="EMBL" id="CP003199">
    <property type="protein sequence ID" value="AEW44988.1"/>
    <property type="molecule type" value="Genomic_DNA"/>
</dbReference>
<dbReference type="PRINTS" id="PR00123">
    <property type="entry name" value="ATPASEA"/>
</dbReference>
<evidence type="ECO:0000313" key="12">
    <source>
        <dbReference type="EMBL" id="AEW44988.1"/>
    </source>
</evidence>
<feature type="transmembrane region" description="Helical" evidence="11">
    <location>
        <begin position="102"/>
        <end position="123"/>
    </location>
</feature>
<dbReference type="GO" id="GO:0016787">
    <property type="term" value="F:hydrolase activity"/>
    <property type="evidence" value="ECO:0007669"/>
    <property type="project" value="UniProtKB-KW"/>
</dbReference>
<dbReference type="InterPro" id="IPR045082">
    <property type="entry name" value="ATP_syn_F0_a_bact/chloroplast"/>
</dbReference>
<evidence type="ECO:0000256" key="3">
    <source>
        <dbReference type="ARBA" id="ARBA00022448"/>
    </source>
</evidence>
<keyword evidence="4" id="KW-0138">CF(0)</keyword>
<keyword evidence="9 11" id="KW-0472">Membrane</keyword>
<name>H6N5M8_MYCHN</name>
<evidence type="ECO:0000256" key="4">
    <source>
        <dbReference type="ARBA" id="ARBA00022547"/>
    </source>
</evidence>
<comment type="subcellular location">
    <subcellularLocation>
        <location evidence="1">Membrane</location>
        <topology evidence="1">Multi-pass membrane protein</topology>
    </subcellularLocation>
</comment>
<keyword evidence="6" id="KW-0375">Hydrogen ion transport</keyword>
<keyword evidence="8" id="KW-0406">Ion transport</keyword>
<evidence type="ECO:0000256" key="1">
    <source>
        <dbReference type="ARBA" id="ARBA00004141"/>
    </source>
</evidence>
<evidence type="ECO:0000256" key="10">
    <source>
        <dbReference type="ARBA" id="ARBA00023310"/>
    </source>
</evidence>
<evidence type="ECO:0000256" key="11">
    <source>
        <dbReference type="SAM" id="Phobius"/>
    </source>
</evidence>
<feature type="transmembrane region" description="Helical" evidence="11">
    <location>
        <begin position="193"/>
        <end position="212"/>
    </location>
</feature>
<dbReference type="GO" id="GO:0005886">
    <property type="term" value="C:plasma membrane"/>
    <property type="evidence" value="ECO:0007669"/>
    <property type="project" value="TreeGrafter"/>
</dbReference>
<keyword evidence="3" id="KW-0813">Transport</keyword>
<evidence type="ECO:0000256" key="2">
    <source>
        <dbReference type="ARBA" id="ARBA00006810"/>
    </source>
</evidence>
<dbReference type="Proteomes" id="UP000009135">
    <property type="component" value="Chromosome"/>
</dbReference>
<reference evidence="12 13" key="1">
    <citation type="journal article" date="2012" name="J. Bacteriol.">
        <title>Complete genome sequence of Mycoplasma haemocanis strain Illinois.</title>
        <authorList>
            <person name="do Nascimento N.C."/>
            <person name="Guimaraes A.M."/>
            <person name="Santos A.P."/>
            <person name="Sanmiguel P.J."/>
            <person name="Messick J.B."/>
        </authorList>
    </citation>
    <scope>NUCLEOTIDE SEQUENCE [LARGE SCALE GENOMIC DNA]</scope>
    <source>
        <strain evidence="12 13">Illinois</strain>
    </source>
</reference>
<evidence type="ECO:0000256" key="5">
    <source>
        <dbReference type="ARBA" id="ARBA00022692"/>
    </source>
</evidence>
<dbReference type="PANTHER" id="PTHR42823">
    <property type="entry name" value="ATP SYNTHASE SUBUNIT A, CHLOROPLASTIC"/>
    <property type="match status" value="1"/>
</dbReference>
<dbReference type="GO" id="GO:0046933">
    <property type="term" value="F:proton-transporting ATP synthase activity, rotational mechanism"/>
    <property type="evidence" value="ECO:0007669"/>
    <property type="project" value="TreeGrafter"/>
</dbReference>
<keyword evidence="12" id="KW-0378">Hydrolase</keyword>
<evidence type="ECO:0000256" key="7">
    <source>
        <dbReference type="ARBA" id="ARBA00022989"/>
    </source>
</evidence>
<keyword evidence="7 11" id="KW-1133">Transmembrane helix</keyword>
<keyword evidence="5 11" id="KW-0812">Transmembrane</keyword>
<feature type="transmembrane region" description="Helical" evidence="11">
    <location>
        <begin position="12"/>
        <end position="32"/>
    </location>
</feature>
<comment type="similarity">
    <text evidence="2">Belongs to the ATPase A chain family.</text>
</comment>
<keyword evidence="10" id="KW-0066">ATP synthesis</keyword>
<feature type="transmembrane region" description="Helical" evidence="11">
    <location>
        <begin position="159"/>
        <end position="181"/>
    </location>
</feature>
<dbReference type="GO" id="GO:0042777">
    <property type="term" value="P:proton motive force-driven plasma membrane ATP synthesis"/>
    <property type="evidence" value="ECO:0007669"/>
    <property type="project" value="TreeGrafter"/>
</dbReference>
<dbReference type="InterPro" id="IPR035908">
    <property type="entry name" value="F0_ATP_A_sf"/>
</dbReference>
<dbReference type="HOGENOM" id="CLU_1048971_0_0_14"/>
<dbReference type="Pfam" id="PF00119">
    <property type="entry name" value="ATP-synt_A"/>
    <property type="match status" value="1"/>
</dbReference>
<organism evidence="12 13">
    <name type="scientific">Mycoplasma haemocanis (strain Illinois)</name>
    <dbReference type="NCBI Taxonomy" id="1111676"/>
    <lineage>
        <taxon>Bacteria</taxon>
        <taxon>Bacillati</taxon>
        <taxon>Mycoplasmatota</taxon>
        <taxon>Mollicutes</taxon>
        <taxon>Mycoplasmataceae</taxon>
        <taxon>Mycoplasma</taxon>
    </lineage>
</organism>
<evidence type="ECO:0000256" key="8">
    <source>
        <dbReference type="ARBA" id="ARBA00023065"/>
    </source>
</evidence>
<evidence type="ECO:0000313" key="13">
    <source>
        <dbReference type="Proteomes" id="UP000009135"/>
    </source>
</evidence>
<protein>
    <submittedName>
        <fullName evidence="12">ATP synthase F0, A subunit</fullName>
        <ecNumber evidence="12">3.6.3.14</ecNumber>
    </submittedName>
</protein>
<accession>H6N5M8</accession>
<dbReference type="EC" id="3.6.3.14" evidence="12"/>
<dbReference type="STRING" id="1111676.MHC_00610"/>
<dbReference type="Gene3D" id="1.20.120.220">
    <property type="entry name" value="ATP synthase, F0 complex, subunit A"/>
    <property type="match status" value="1"/>
</dbReference>
<dbReference type="KEGG" id="mhe:MHC_00610"/>
<feature type="transmembrane region" description="Helical" evidence="11">
    <location>
        <begin position="218"/>
        <end position="235"/>
    </location>
</feature>
<feature type="transmembrane region" description="Helical" evidence="11">
    <location>
        <begin position="73"/>
        <end position="95"/>
    </location>
</feature>
<dbReference type="InterPro" id="IPR000568">
    <property type="entry name" value="ATP_synth_F0_asu"/>
</dbReference>
<dbReference type="GO" id="GO:0045259">
    <property type="term" value="C:proton-transporting ATP synthase complex"/>
    <property type="evidence" value="ECO:0007669"/>
    <property type="project" value="UniProtKB-KW"/>
</dbReference>
<feature type="transmembrane region" description="Helical" evidence="11">
    <location>
        <begin position="41"/>
        <end position="58"/>
    </location>
</feature>
<gene>
    <name evidence="12" type="primary">atbB</name>
    <name evidence="12" type="ordered locus">MHC_00610</name>
</gene>
<dbReference type="SUPFAM" id="SSF81336">
    <property type="entry name" value="F1F0 ATP synthase subunit A"/>
    <property type="match status" value="1"/>
</dbReference>
<evidence type="ECO:0000256" key="9">
    <source>
        <dbReference type="ARBA" id="ARBA00023136"/>
    </source>
</evidence>
<sequence>MGLFKLDWNIGGHIVTLMVLTLIFLLVSRYYAKAVERAEDYSSLPGLAFLIFMVINWIKRNTYQICGEAYERVAPFFIYIMSFFWFSNIISIIGFDSIGTSIVVPAFLALVVFLGTVVTGMVYRGIHYFGDYLHWVKYKNKKIIPIVDPLKVIGELSKILSLACRLWGNTLAGSLIIFIVYKFSENLFNQSDVDFLGLLLIPLFVFPIHLYFDVVDGTIQPLIFMLLTMCYWGLAQRADGPSKEYKHNEDVCVSLE</sequence>